<protein>
    <submittedName>
        <fullName evidence="1">Uncharacterized protein</fullName>
    </submittedName>
</protein>
<evidence type="ECO:0000313" key="1">
    <source>
        <dbReference type="EMBL" id="GFY50817.1"/>
    </source>
</evidence>
<keyword evidence="2" id="KW-1185">Reference proteome</keyword>
<reference evidence="1" key="1">
    <citation type="submission" date="2020-08" db="EMBL/GenBank/DDBJ databases">
        <title>Multicomponent nature underlies the extraordinary mechanical properties of spider dragline silk.</title>
        <authorList>
            <person name="Kono N."/>
            <person name="Nakamura H."/>
            <person name="Mori M."/>
            <person name="Yoshida Y."/>
            <person name="Ohtoshi R."/>
            <person name="Malay A.D."/>
            <person name="Moran D.A.P."/>
            <person name="Tomita M."/>
            <person name="Numata K."/>
            <person name="Arakawa K."/>
        </authorList>
    </citation>
    <scope>NUCLEOTIDE SEQUENCE</scope>
</reference>
<comment type="caution">
    <text evidence="1">The sequence shown here is derived from an EMBL/GenBank/DDBJ whole genome shotgun (WGS) entry which is preliminary data.</text>
</comment>
<accession>A0A8X6XDQ2</accession>
<evidence type="ECO:0000313" key="2">
    <source>
        <dbReference type="Proteomes" id="UP000886998"/>
    </source>
</evidence>
<proteinExistence type="predicted"/>
<organism evidence="1 2">
    <name type="scientific">Trichonephila inaurata madagascariensis</name>
    <dbReference type="NCBI Taxonomy" id="2747483"/>
    <lineage>
        <taxon>Eukaryota</taxon>
        <taxon>Metazoa</taxon>
        <taxon>Ecdysozoa</taxon>
        <taxon>Arthropoda</taxon>
        <taxon>Chelicerata</taxon>
        <taxon>Arachnida</taxon>
        <taxon>Araneae</taxon>
        <taxon>Araneomorphae</taxon>
        <taxon>Entelegynae</taxon>
        <taxon>Araneoidea</taxon>
        <taxon>Nephilidae</taxon>
        <taxon>Trichonephila</taxon>
        <taxon>Trichonephila inaurata</taxon>
    </lineage>
</organism>
<dbReference type="EMBL" id="BMAV01007737">
    <property type="protein sequence ID" value="GFY50817.1"/>
    <property type="molecule type" value="Genomic_DNA"/>
</dbReference>
<dbReference type="AlphaFoldDB" id="A0A8X6XDQ2"/>
<gene>
    <name evidence="1" type="ORF">TNIN_111051</name>
</gene>
<dbReference type="Proteomes" id="UP000886998">
    <property type="component" value="Unassembled WGS sequence"/>
</dbReference>
<sequence length="97" mass="11509">MKSLILMKKANAFRLLWIFSSNVSKLSISYILRESVEKHRRKKSFAKYLDSITNQDFEFLRIDCIVLETPSLPFQAFLTHFGLFEGYIPINRIEWSM</sequence>
<name>A0A8X6XDQ2_9ARAC</name>